<dbReference type="InterPro" id="IPR007396">
    <property type="entry name" value="TR_PAI2-type"/>
</dbReference>
<organism evidence="1 2">
    <name type="scientific">Paralcaligenes ureilyticus</name>
    <dbReference type="NCBI Taxonomy" id="627131"/>
    <lineage>
        <taxon>Bacteria</taxon>
        <taxon>Pseudomonadati</taxon>
        <taxon>Pseudomonadota</taxon>
        <taxon>Betaproteobacteria</taxon>
        <taxon>Burkholderiales</taxon>
        <taxon>Alcaligenaceae</taxon>
        <taxon>Paralcaligenes</taxon>
    </lineage>
</organism>
<proteinExistence type="predicted"/>
<keyword evidence="2" id="KW-1185">Reference proteome</keyword>
<accession>A0A4R3M6U7</accession>
<dbReference type="OrthoDB" id="9794948at2"/>
<dbReference type="AlphaFoldDB" id="A0A4R3M6U7"/>
<sequence length="212" mass="23689">MYLPPVFREDQIGLLHDLIRTHPLATLVTAGPGGLMANLIPFLFYPDEGEHGTLRAHLSRGNPQWKELAQADECMVVFQGANGYITPSWYQTKKETGKVVPTWNFVTVHAWGTPCMQEDPAWLSSHLHDLTYSQEHARVPPWKIEDAPADFIATQMKAIIGLEIAVGRMEGKWKVSQNRPQVDRLGVVEGLRAQGEPSRVMADLVAQRAKDA</sequence>
<evidence type="ECO:0000313" key="1">
    <source>
        <dbReference type="EMBL" id="TCT07005.1"/>
    </source>
</evidence>
<dbReference type="Proteomes" id="UP000295525">
    <property type="component" value="Unassembled WGS sequence"/>
</dbReference>
<evidence type="ECO:0000313" key="2">
    <source>
        <dbReference type="Proteomes" id="UP000295525"/>
    </source>
</evidence>
<protein>
    <submittedName>
        <fullName evidence="1">PaiB family negative transcriptional regulator</fullName>
    </submittedName>
</protein>
<dbReference type="PANTHER" id="PTHR35802">
    <property type="entry name" value="PROTEASE SYNTHASE AND SPORULATION PROTEIN PAI 2"/>
    <property type="match status" value="1"/>
</dbReference>
<dbReference type="SUPFAM" id="SSF50475">
    <property type="entry name" value="FMN-binding split barrel"/>
    <property type="match status" value="1"/>
</dbReference>
<dbReference type="PANTHER" id="PTHR35802:SF1">
    <property type="entry name" value="PROTEASE SYNTHASE AND SPORULATION PROTEIN PAI 2"/>
    <property type="match status" value="1"/>
</dbReference>
<gene>
    <name evidence="1" type="ORF">EDC26_10760</name>
</gene>
<dbReference type="Pfam" id="PF04299">
    <property type="entry name" value="FMN_bind_2"/>
    <property type="match status" value="1"/>
</dbReference>
<dbReference type="RefSeq" id="WP_132582456.1">
    <property type="nucleotide sequence ID" value="NZ_SMAJ01000007.1"/>
</dbReference>
<dbReference type="Gene3D" id="2.30.110.10">
    <property type="entry name" value="Electron Transport, Fmn-binding Protein, Chain A"/>
    <property type="match status" value="1"/>
</dbReference>
<comment type="caution">
    <text evidence="1">The sequence shown here is derived from an EMBL/GenBank/DDBJ whole genome shotgun (WGS) entry which is preliminary data.</text>
</comment>
<dbReference type="EMBL" id="SMAJ01000007">
    <property type="protein sequence ID" value="TCT07005.1"/>
    <property type="molecule type" value="Genomic_DNA"/>
</dbReference>
<reference evidence="1 2" key="1">
    <citation type="submission" date="2019-03" db="EMBL/GenBank/DDBJ databases">
        <title>Genomic Encyclopedia of Type Strains, Phase IV (KMG-IV): sequencing the most valuable type-strain genomes for metagenomic binning, comparative biology and taxonomic classification.</title>
        <authorList>
            <person name="Goeker M."/>
        </authorList>
    </citation>
    <scope>NUCLEOTIDE SEQUENCE [LARGE SCALE GENOMIC DNA]</scope>
    <source>
        <strain evidence="1 2">DSM 24591</strain>
    </source>
</reference>
<name>A0A4R3M6U7_9BURK</name>
<dbReference type="PIRSF" id="PIRSF010372">
    <property type="entry name" value="PaiB"/>
    <property type="match status" value="1"/>
</dbReference>
<dbReference type="InterPro" id="IPR012349">
    <property type="entry name" value="Split_barrel_FMN-bd"/>
</dbReference>